<proteinExistence type="predicted"/>
<comment type="caution">
    <text evidence="1">The sequence shown here is derived from an EMBL/GenBank/DDBJ whole genome shotgun (WGS) entry which is preliminary data.</text>
</comment>
<dbReference type="AlphaFoldDB" id="A0A820AQV9"/>
<evidence type="ECO:0000313" key="2">
    <source>
        <dbReference type="Proteomes" id="UP000663874"/>
    </source>
</evidence>
<gene>
    <name evidence="1" type="ORF">FNK824_LOCUS35937</name>
</gene>
<dbReference type="Proteomes" id="UP000663874">
    <property type="component" value="Unassembled WGS sequence"/>
</dbReference>
<reference evidence="1" key="1">
    <citation type="submission" date="2021-02" db="EMBL/GenBank/DDBJ databases">
        <authorList>
            <person name="Nowell W R."/>
        </authorList>
    </citation>
    <scope>NUCLEOTIDE SEQUENCE</scope>
</reference>
<feature type="non-terminal residue" evidence="1">
    <location>
        <position position="22"/>
    </location>
</feature>
<protein>
    <submittedName>
        <fullName evidence="1">Uncharacterized protein</fullName>
    </submittedName>
</protein>
<evidence type="ECO:0000313" key="1">
    <source>
        <dbReference type="EMBL" id="CAF4194651.1"/>
    </source>
</evidence>
<name>A0A820AQV9_9BILA</name>
<sequence>MSLDKHDLTHPFLRFETATNTQ</sequence>
<organism evidence="1 2">
    <name type="scientific">Rotaria sordida</name>
    <dbReference type="NCBI Taxonomy" id="392033"/>
    <lineage>
        <taxon>Eukaryota</taxon>
        <taxon>Metazoa</taxon>
        <taxon>Spiralia</taxon>
        <taxon>Gnathifera</taxon>
        <taxon>Rotifera</taxon>
        <taxon>Eurotatoria</taxon>
        <taxon>Bdelloidea</taxon>
        <taxon>Philodinida</taxon>
        <taxon>Philodinidae</taxon>
        <taxon>Rotaria</taxon>
    </lineage>
</organism>
<dbReference type="EMBL" id="CAJOBE010015892">
    <property type="protein sequence ID" value="CAF4194651.1"/>
    <property type="molecule type" value="Genomic_DNA"/>
</dbReference>
<accession>A0A820AQV9</accession>